<keyword evidence="4" id="KW-0325">Glycoprotein</keyword>
<evidence type="ECO:0000256" key="1">
    <source>
        <dbReference type="ARBA" id="ARBA00022729"/>
    </source>
</evidence>
<reference evidence="7 8" key="1">
    <citation type="submission" date="2015-01" db="EMBL/GenBank/DDBJ databases">
        <title>Enhanced salinomycin production by adjusting the supply of polyketide extender units in Streptomyce albus DSM 41398.</title>
        <authorList>
            <person name="Lu C."/>
        </authorList>
    </citation>
    <scope>NUCLEOTIDE SEQUENCE [LARGE SCALE GENOMIC DNA]</scope>
    <source>
        <strain evidence="8">ATCC 21838 / DSM 41398 / FERM P-419 / JCM 4703 / NBRC 107858</strain>
    </source>
</reference>
<evidence type="ECO:0000256" key="4">
    <source>
        <dbReference type="ARBA" id="ARBA00023180"/>
    </source>
</evidence>
<dbReference type="PROSITE" id="PS51470">
    <property type="entry name" value="FG_GAP"/>
    <property type="match status" value="3"/>
</dbReference>
<dbReference type="Gene3D" id="2.130.10.130">
    <property type="entry name" value="Integrin alpha, N-terminal"/>
    <property type="match status" value="3"/>
</dbReference>
<keyword evidence="2" id="KW-0677">Repeat</keyword>
<accession>A0A0B5EZ36</accession>
<dbReference type="InterPro" id="IPR028994">
    <property type="entry name" value="Integrin_alpha_N"/>
</dbReference>
<protein>
    <recommendedName>
        <fullName evidence="9">Integrin-like protein</fullName>
    </recommendedName>
</protein>
<dbReference type="GO" id="GO:0016787">
    <property type="term" value="F:hydrolase activity"/>
    <property type="evidence" value="ECO:0007669"/>
    <property type="project" value="UniProtKB-KW"/>
</dbReference>
<dbReference type="EMBL" id="CP010519">
    <property type="protein sequence ID" value="AJE87059.1"/>
    <property type="molecule type" value="Genomic_DNA"/>
</dbReference>
<dbReference type="PANTHER" id="PTHR23221:SF7">
    <property type="entry name" value="PHOSPHATIDYLINOSITOL-GLYCAN-SPECIFIC PHOSPHOLIPASE D"/>
    <property type="match status" value="1"/>
</dbReference>
<keyword evidence="1 6" id="KW-0732">Signal</keyword>
<dbReference type="Pfam" id="PF01839">
    <property type="entry name" value="FG-GAP"/>
    <property type="match status" value="5"/>
</dbReference>
<dbReference type="InterPro" id="IPR013517">
    <property type="entry name" value="FG-GAP"/>
</dbReference>
<feature type="chain" id="PRO_5002116289" description="Integrin-like protein" evidence="6">
    <location>
        <begin position="32"/>
        <end position="481"/>
    </location>
</feature>
<evidence type="ECO:0008006" key="9">
    <source>
        <dbReference type="Google" id="ProtNLM"/>
    </source>
</evidence>
<evidence type="ECO:0000256" key="6">
    <source>
        <dbReference type="SAM" id="SignalP"/>
    </source>
</evidence>
<feature type="signal peptide" evidence="6">
    <location>
        <begin position="1"/>
        <end position="31"/>
    </location>
</feature>
<name>A0A0B5EZ36_STRA4</name>
<dbReference type="InterPro" id="IPR013519">
    <property type="entry name" value="Int_alpha_beta-p"/>
</dbReference>
<evidence type="ECO:0000313" key="8">
    <source>
        <dbReference type="Proteomes" id="UP000031523"/>
    </source>
</evidence>
<gene>
    <name evidence="7" type="ORF">SLNWT_6683</name>
</gene>
<dbReference type="PANTHER" id="PTHR23221">
    <property type="entry name" value="GLYCOSYLPHOSPHATIDYLINOSITOL PHOSPHOLIPASE D"/>
    <property type="match status" value="1"/>
</dbReference>
<keyword evidence="3" id="KW-0378">Hydrolase</keyword>
<dbReference type="Proteomes" id="UP000031523">
    <property type="component" value="Chromosome"/>
</dbReference>
<dbReference type="SUPFAM" id="SSF69318">
    <property type="entry name" value="Integrin alpha N-terminal domain"/>
    <property type="match status" value="2"/>
</dbReference>
<sequence length="481" mass="48436">MRIRTRTRPLVLAATMTALSAGALCVPPATAQVPEGRSPSQQRDFNGDGYPDVAIGVPRADGGAGAVVVMFGSASGVDPARSVRLGQDSKGVPGVAEPGDRFGENVTSGDVNHDGYDDLIAGAPDEKVDGKPDGSLSVIWGGAKGFTQGGVALTAPEAGDRNFGQGASFSDLDGDGTAQLQVVSGRHFWWYSEAVPKGDGTDVALPLEDDFLPEDVELDGVAAGHFAGTSGTDYVLYGRRGDGDGDYLATFRGGAGDIGYHHSVLSDGGTATRAVATGDIDKDGWDDLVTGEPMGDREAGAVTVRWGASGGLGTGREPTGYDQDSPGVPGTGETGDGFGADVSVGDVTGDGYPDLVVGVPNEDVRGSRAGALVLLKGGADGIGSSGAVSVNQESAGVPGVGEDGDRFGSAVHLGDIDGNGRADLFAAADGEDIGEVPDAGAVWVLRGAATGPTTRGITSFNGADLGFADTTGLRFGEVFDR</sequence>
<dbReference type="AlphaFoldDB" id="A0A0B5EZ36"/>
<keyword evidence="8" id="KW-1185">Reference proteome</keyword>
<feature type="region of interest" description="Disordered" evidence="5">
    <location>
        <begin position="311"/>
        <end position="334"/>
    </location>
</feature>
<evidence type="ECO:0000256" key="3">
    <source>
        <dbReference type="ARBA" id="ARBA00022801"/>
    </source>
</evidence>
<proteinExistence type="predicted"/>
<evidence type="ECO:0000256" key="2">
    <source>
        <dbReference type="ARBA" id="ARBA00022737"/>
    </source>
</evidence>
<organism evidence="7 8">
    <name type="scientific">Streptomyces albus (strain ATCC 21838 / DSM 41398 / FERM P-419 / JCM 4703 / NBRC 107858)</name>
    <dbReference type="NCBI Taxonomy" id="1081613"/>
    <lineage>
        <taxon>Bacteria</taxon>
        <taxon>Bacillati</taxon>
        <taxon>Actinomycetota</taxon>
        <taxon>Actinomycetes</taxon>
        <taxon>Kitasatosporales</taxon>
        <taxon>Streptomycetaceae</taxon>
        <taxon>Streptomyces</taxon>
    </lineage>
</organism>
<evidence type="ECO:0000256" key="5">
    <source>
        <dbReference type="SAM" id="MobiDB-lite"/>
    </source>
</evidence>
<dbReference type="KEGG" id="sals:SLNWT_6683"/>
<evidence type="ECO:0000313" key="7">
    <source>
        <dbReference type="EMBL" id="AJE87059.1"/>
    </source>
</evidence>
<dbReference type="SMART" id="SM00191">
    <property type="entry name" value="Int_alpha"/>
    <property type="match status" value="5"/>
</dbReference>